<accession>A0AAV4U162</accession>
<reference evidence="1 2" key="1">
    <citation type="submission" date="2021-06" db="EMBL/GenBank/DDBJ databases">
        <title>Caerostris extrusa draft genome.</title>
        <authorList>
            <person name="Kono N."/>
            <person name="Arakawa K."/>
        </authorList>
    </citation>
    <scope>NUCLEOTIDE SEQUENCE [LARGE SCALE GENOMIC DNA]</scope>
</reference>
<organism evidence="1 2">
    <name type="scientific">Caerostris extrusa</name>
    <name type="common">Bark spider</name>
    <name type="synonym">Caerostris bankana</name>
    <dbReference type="NCBI Taxonomy" id="172846"/>
    <lineage>
        <taxon>Eukaryota</taxon>
        <taxon>Metazoa</taxon>
        <taxon>Ecdysozoa</taxon>
        <taxon>Arthropoda</taxon>
        <taxon>Chelicerata</taxon>
        <taxon>Arachnida</taxon>
        <taxon>Araneae</taxon>
        <taxon>Araneomorphae</taxon>
        <taxon>Entelegynae</taxon>
        <taxon>Araneoidea</taxon>
        <taxon>Araneidae</taxon>
        <taxon>Caerostris</taxon>
    </lineage>
</organism>
<gene>
    <name evidence="1" type="ORF">CEXT_714401</name>
</gene>
<name>A0AAV4U162_CAEEX</name>
<dbReference type="EMBL" id="BPLR01012109">
    <property type="protein sequence ID" value="GIY51459.1"/>
    <property type="molecule type" value="Genomic_DNA"/>
</dbReference>
<proteinExistence type="predicted"/>
<evidence type="ECO:0000313" key="1">
    <source>
        <dbReference type="EMBL" id="GIY51459.1"/>
    </source>
</evidence>
<dbReference type="Proteomes" id="UP001054945">
    <property type="component" value="Unassembled WGS sequence"/>
</dbReference>
<evidence type="ECO:0000313" key="2">
    <source>
        <dbReference type="Proteomes" id="UP001054945"/>
    </source>
</evidence>
<dbReference type="AlphaFoldDB" id="A0AAV4U162"/>
<protein>
    <submittedName>
        <fullName evidence="1">Uncharacterized protein</fullName>
    </submittedName>
</protein>
<comment type="caution">
    <text evidence="1">The sequence shown here is derived from an EMBL/GenBank/DDBJ whole genome shotgun (WGS) entry which is preliminary data.</text>
</comment>
<sequence>MNVSLNALSHIRDSFSGKTGIFREQWHRIVGRHLRLVPVNVCSECHLLFHWISMGVLTMELQTALGIFNFETFKLRWFVKVPHERWWRALTAFKLLFIPAGGVEWSWRSIVSVR</sequence>
<keyword evidence="2" id="KW-1185">Reference proteome</keyword>